<feature type="transmembrane region" description="Helical" evidence="6">
    <location>
        <begin position="214"/>
        <end position="233"/>
    </location>
</feature>
<gene>
    <name evidence="7" type="ORF">CYMTET_10935</name>
</gene>
<evidence type="ECO:0000256" key="2">
    <source>
        <dbReference type="ARBA" id="ARBA00010199"/>
    </source>
</evidence>
<reference evidence="7 8" key="1">
    <citation type="journal article" date="2015" name="Genome Biol. Evol.">
        <title>Comparative Genomics of a Bacterivorous Green Alga Reveals Evolutionary Causalities and Consequences of Phago-Mixotrophic Mode of Nutrition.</title>
        <authorList>
            <person name="Burns J.A."/>
            <person name="Paasch A."/>
            <person name="Narechania A."/>
            <person name="Kim E."/>
        </authorList>
    </citation>
    <scope>NUCLEOTIDE SEQUENCE [LARGE SCALE GENOMIC DNA]</scope>
    <source>
        <strain evidence="7 8">PLY_AMNH</strain>
    </source>
</reference>
<accession>A0AAE0LDB7</accession>
<dbReference type="InterPro" id="IPR002528">
    <property type="entry name" value="MATE_fam"/>
</dbReference>
<comment type="caution">
    <text evidence="7">The sequence shown here is derived from an EMBL/GenBank/DDBJ whole genome shotgun (WGS) entry which is preliminary data.</text>
</comment>
<feature type="transmembrane region" description="Helical" evidence="6">
    <location>
        <begin position="342"/>
        <end position="365"/>
    </location>
</feature>
<dbReference type="EMBL" id="LGRX02003913">
    <property type="protein sequence ID" value="KAK3281266.1"/>
    <property type="molecule type" value="Genomic_DNA"/>
</dbReference>
<proteinExistence type="inferred from homology"/>
<feature type="transmembrane region" description="Helical" evidence="6">
    <location>
        <begin position="75"/>
        <end position="94"/>
    </location>
</feature>
<dbReference type="PANTHER" id="PTHR42893:SF9">
    <property type="entry name" value="PROTEIN DETOXIFICATION 46, CHLOROPLASTIC"/>
    <property type="match status" value="1"/>
</dbReference>
<dbReference type="GO" id="GO:0016020">
    <property type="term" value="C:membrane"/>
    <property type="evidence" value="ECO:0007669"/>
    <property type="project" value="UniProtKB-SubCell"/>
</dbReference>
<sequence>MPLSCRFKTCAAASEADGVSQSEADGSSFDTLYEVKRILKFGLPALSVPLSDPLMTTIDTIFVGQGCSTVELASLGPNATVFAVLSYAFGFLATGTTKRLASADKDEVAGLMQRAIFLACVMGSIMLMLSEGLSTQLLLLAGTNQDVMPAALSYFRVRALAQPAVILIAVMQGGLLAVKDSITPLKSTAVGCVVNILGDYLMVSHLGLGTAGVAWATVFSQFSALMVLTVSWARHPQSPFKSMRLPSLSELKTFTDAFGTLWGISALRTLCYSCIRTAAAALGTLPCAAHTAIYSVWMPASFMPIPLRQSAMVFLNEHMIHRPPQPDGLPASTRLTPYGAKLLYVLLVLGVICGGLSGMLVAGVGHFTPWVLTQDPSLYPIIASTVVPGFIALSISGAMEVAEGVMLISSKDDNNRLLRAMALTIILLNMLLFYNQKAEFGILGVWWALVSFYVLRTIQPLFHIWNTMLSRSDNSTDFKTSLGTNS</sequence>
<dbReference type="Proteomes" id="UP001190700">
    <property type="component" value="Unassembled WGS sequence"/>
</dbReference>
<dbReference type="InterPro" id="IPR044644">
    <property type="entry name" value="DinF-like"/>
</dbReference>
<feature type="transmembrane region" description="Helical" evidence="6">
    <location>
        <begin position="440"/>
        <end position="458"/>
    </location>
</feature>
<protein>
    <recommendedName>
        <fullName evidence="6">Protein DETOXIFICATION</fullName>
    </recommendedName>
    <alternativeName>
        <fullName evidence="6">Multidrug and toxic compound extrusion protein</fullName>
    </alternativeName>
</protein>
<dbReference type="Pfam" id="PF01554">
    <property type="entry name" value="MatE"/>
    <property type="match status" value="1"/>
</dbReference>
<evidence type="ECO:0000256" key="1">
    <source>
        <dbReference type="ARBA" id="ARBA00004141"/>
    </source>
</evidence>
<comment type="caution">
    <text evidence="6">Lacks conserved residue(s) required for the propagation of feature annotation.</text>
</comment>
<keyword evidence="8" id="KW-1185">Reference proteome</keyword>
<dbReference type="GO" id="GO:0015297">
    <property type="term" value="F:antiporter activity"/>
    <property type="evidence" value="ECO:0007669"/>
    <property type="project" value="InterPro"/>
</dbReference>
<comment type="subcellular location">
    <subcellularLocation>
        <location evidence="1">Membrane</location>
        <topology evidence="1">Multi-pass membrane protein</topology>
    </subcellularLocation>
</comment>
<dbReference type="AlphaFoldDB" id="A0AAE0LDB7"/>
<evidence type="ECO:0000313" key="7">
    <source>
        <dbReference type="EMBL" id="KAK3281266.1"/>
    </source>
</evidence>
<evidence type="ECO:0000256" key="4">
    <source>
        <dbReference type="ARBA" id="ARBA00022989"/>
    </source>
</evidence>
<feature type="transmembrane region" description="Helical" evidence="6">
    <location>
        <begin position="377"/>
        <end position="396"/>
    </location>
</feature>
<keyword evidence="3 6" id="KW-0812">Transmembrane</keyword>
<feature type="transmembrane region" description="Helical" evidence="6">
    <location>
        <begin position="417"/>
        <end position="434"/>
    </location>
</feature>
<evidence type="ECO:0000256" key="3">
    <source>
        <dbReference type="ARBA" id="ARBA00022692"/>
    </source>
</evidence>
<dbReference type="GO" id="GO:0042910">
    <property type="term" value="F:xenobiotic transmembrane transporter activity"/>
    <property type="evidence" value="ECO:0007669"/>
    <property type="project" value="InterPro"/>
</dbReference>
<evidence type="ECO:0000256" key="5">
    <source>
        <dbReference type="ARBA" id="ARBA00023136"/>
    </source>
</evidence>
<feature type="transmembrane region" description="Helical" evidence="6">
    <location>
        <begin position="115"/>
        <end position="139"/>
    </location>
</feature>
<evidence type="ECO:0000256" key="6">
    <source>
        <dbReference type="RuleBase" id="RU004914"/>
    </source>
</evidence>
<evidence type="ECO:0000313" key="8">
    <source>
        <dbReference type="Proteomes" id="UP001190700"/>
    </source>
</evidence>
<organism evidence="7 8">
    <name type="scientific">Cymbomonas tetramitiformis</name>
    <dbReference type="NCBI Taxonomy" id="36881"/>
    <lineage>
        <taxon>Eukaryota</taxon>
        <taxon>Viridiplantae</taxon>
        <taxon>Chlorophyta</taxon>
        <taxon>Pyramimonadophyceae</taxon>
        <taxon>Pyramimonadales</taxon>
        <taxon>Pyramimonadaceae</taxon>
        <taxon>Cymbomonas</taxon>
    </lineage>
</organism>
<keyword evidence="4 6" id="KW-1133">Transmembrane helix</keyword>
<name>A0AAE0LDB7_9CHLO</name>
<dbReference type="PANTHER" id="PTHR42893">
    <property type="entry name" value="PROTEIN DETOXIFICATION 44, CHLOROPLASTIC-RELATED"/>
    <property type="match status" value="1"/>
</dbReference>
<keyword evidence="5 6" id="KW-0472">Membrane</keyword>
<comment type="similarity">
    <text evidence="2 6">Belongs to the multi antimicrobial extrusion (MATE) (TC 2.A.66.1) family.</text>
</comment>
<feature type="transmembrane region" description="Helical" evidence="6">
    <location>
        <begin position="159"/>
        <end position="178"/>
    </location>
</feature>